<evidence type="ECO:0000256" key="1">
    <source>
        <dbReference type="ARBA" id="ARBA00004672"/>
    </source>
</evidence>
<dbReference type="NCBIfam" id="TIGR00081">
    <property type="entry name" value="purC"/>
    <property type="match status" value="1"/>
</dbReference>
<dbReference type="GO" id="GO:0005524">
    <property type="term" value="F:ATP binding"/>
    <property type="evidence" value="ECO:0007669"/>
    <property type="project" value="UniProtKB-KW"/>
</dbReference>
<dbReference type="FunFam" id="3.30.470.20:FF:000015">
    <property type="entry name" value="Phosphoribosylaminoimidazole-succinocarboxamide synthase"/>
    <property type="match status" value="1"/>
</dbReference>
<comment type="catalytic activity">
    <reaction evidence="10 11">
        <text>5-amino-1-(5-phospho-D-ribosyl)imidazole-4-carboxylate + L-aspartate + ATP = (2S)-2-[5-amino-1-(5-phospho-beta-D-ribosyl)imidazole-4-carboxamido]succinate + ADP + phosphate + 2 H(+)</text>
        <dbReference type="Rhea" id="RHEA:22628"/>
        <dbReference type="ChEBI" id="CHEBI:15378"/>
        <dbReference type="ChEBI" id="CHEBI:29991"/>
        <dbReference type="ChEBI" id="CHEBI:30616"/>
        <dbReference type="ChEBI" id="CHEBI:43474"/>
        <dbReference type="ChEBI" id="CHEBI:58443"/>
        <dbReference type="ChEBI" id="CHEBI:77657"/>
        <dbReference type="ChEBI" id="CHEBI:456216"/>
        <dbReference type="EC" id="6.3.2.6"/>
    </reaction>
</comment>
<gene>
    <name evidence="11" type="primary">purC</name>
    <name evidence="13" type="ORF">AVDCRST_MAG67-1980</name>
</gene>
<dbReference type="SUPFAM" id="SSF56104">
    <property type="entry name" value="SAICAR synthase-like"/>
    <property type="match status" value="1"/>
</dbReference>
<evidence type="ECO:0000256" key="5">
    <source>
        <dbReference type="ARBA" id="ARBA00022598"/>
    </source>
</evidence>
<organism evidence="13">
    <name type="scientific">uncultured Solirubrobacteraceae bacterium</name>
    <dbReference type="NCBI Taxonomy" id="1162706"/>
    <lineage>
        <taxon>Bacteria</taxon>
        <taxon>Bacillati</taxon>
        <taxon>Actinomycetota</taxon>
        <taxon>Thermoleophilia</taxon>
        <taxon>Solirubrobacterales</taxon>
        <taxon>Solirubrobacteraceae</taxon>
        <taxon>environmental samples</taxon>
    </lineage>
</organism>
<evidence type="ECO:0000256" key="4">
    <source>
        <dbReference type="ARBA" id="ARBA00016460"/>
    </source>
</evidence>
<dbReference type="CDD" id="cd01414">
    <property type="entry name" value="SAICAR_synt_Sc"/>
    <property type="match status" value="1"/>
</dbReference>
<dbReference type="EC" id="6.3.2.6" evidence="3 11"/>
<dbReference type="HAMAP" id="MF_00137">
    <property type="entry name" value="SAICAR_synth"/>
    <property type="match status" value="1"/>
</dbReference>
<sequence>MAKQPPAAAPPSTPALAAPVASLRHVTTTLADLPLVASGKVREMYDLGDRLLMVASDRISTYDVVHPTPIPDKGKVLTALSVFWFEQSAEIVPNHLVSTTDDVPEEARGRALNVMKLDMLPVECVVRGYLSGSGWKDYQATGAVAGIELPAGLSESQQLPEPIFTPSTKADVGHDETIDFDRAAEIVGDRAVMEQLRDLSIALYSFAAEHAYGAGVILADTKFEFGRDADGVIRVGDEVLTPDSSRFWPEDQYKIGRGQPSFDKQYVRDWAAGTGWDKQPPAPAIPDDVVAGTRQRYVEAYEKITGQRFDDWLARVAP</sequence>
<protein>
    <recommendedName>
        <fullName evidence="4 11">Phosphoribosylaminoimidazole-succinocarboxamide synthase</fullName>
        <ecNumber evidence="3 11">6.3.2.6</ecNumber>
    </recommendedName>
    <alternativeName>
        <fullName evidence="9 11">SAICAR synthetase</fullName>
    </alternativeName>
</protein>
<keyword evidence="8 11" id="KW-0067">ATP-binding</keyword>
<keyword evidence="6 11" id="KW-0547">Nucleotide-binding</keyword>
<dbReference type="GO" id="GO:0005737">
    <property type="term" value="C:cytoplasm"/>
    <property type="evidence" value="ECO:0007669"/>
    <property type="project" value="TreeGrafter"/>
</dbReference>
<accession>A0A6J4SJN1</accession>
<dbReference type="PANTHER" id="PTHR43700">
    <property type="entry name" value="PHOSPHORIBOSYLAMINOIMIDAZOLE-SUCCINOCARBOXAMIDE SYNTHASE"/>
    <property type="match status" value="1"/>
</dbReference>
<name>A0A6J4SJN1_9ACTN</name>
<dbReference type="EMBL" id="CADCVQ010000081">
    <property type="protein sequence ID" value="CAA9500922.1"/>
    <property type="molecule type" value="Genomic_DNA"/>
</dbReference>
<dbReference type="AlphaFoldDB" id="A0A6J4SJN1"/>
<evidence type="ECO:0000256" key="7">
    <source>
        <dbReference type="ARBA" id="ARBA00022755"/>
    </source>
</evidence>
<evidence type="ECO:0000256" key="8">
    <source>
        <dbReference type="ARBA" id="ARBA00022840"/>
    </source>
</evidence>
<feature type="domain" description="SAICAR synthetase/ADE2 N-terminal" evidence="12">
    <location>
        <begin position="36"/>
        <end position="281"/>
    </location>
</feature>
<evidence type="ECO:0000256" key="11">
    <source>
        <dbReference type="HAMAP-Rule" id="MF_00137"/>
    </source>
</evidence>
<keyword evidence="5 11" id="KW-0436">Ligase</keyword>
<dbReference type="UniPathway" id="UPA00074">
    <property type="reaction ID" value="UER00131"/>
</dbReference>
<dbReference type="Gene3D" id="3.30.470.20">
    <property type="entry name" value="ATP-grasp fold, B domain"/>
    <property type="match status" value="1"/>
</dbReference>
<dbReference type="Pfam" id="PF01259">
    <property type="entry name" value="SAICAR_synt"/>
    <property type="match status" value="1"/>
</dbReference>
<evidence type="ECO:0000256" key="9">
    <source>
        <dbReference type="ARBA" id="ARBA00030409"/>
    </source>
</evidence>
<dbReference type="GO" id="GO:0004639">
    <property type="term" value="F:phosphoribosylaminoimidazolesuccinocarboxamide synthase activity"/>
    <property type="evidence" value="ECO:0007669"/>
    <property type="project" value="UniProtKB-UniRule"/>
</dbReference>
<dbReference type="Gene3D" id="3.30.200.20">
    <property type="entry name" value="Phosphorylase Kinase, domain 1"/>
    <property type="match status" value="1"/>
</dbReference>
<dbReference type="GO" id="GO:0006189">
    <property type="term" value="P:'de novo' IMP biosynthetic process"/>
    <property type="evidence" value="ECO:0007669"/>
    <property type="project" value="UniProtKB-UniRule"/>
</dbReference>
<dbReference type="NCBIfam" id="NF010568">
    <property type="entry name" value="PRK13961.1"/>
    <property type="match status" value="1"/>
</dbReference>
<keyword evidence="7 11" id="KW-0658">Purine biosynthesis</keyword>
<evidence type="ECO:0000256" key="6">
    <source>
        <dbReference type="ARBA" id="ARBA00022741"/>
    </source>
</evidence>
<dbReference type="PROSITE" id="PS01058">
    <property type="entry name" value="SAICAR_SYNTHETASE_2"/>
    <property type="match status" value="1"/>
</dbReference>
<reference evidence="13" key="1">
    <citation type="submission" date="2020-02" db="EMBL/GenBank/DDBJ databases">
        <authorList>
            <person name="Meier V. D."/>
        </authorList>
    </citation>
    <scope>NUCLEOTIDE SEQUENCE</scope>
    <source>
        <strain evidence="13">AVDCRST_MAG67</strain>
    </source>
</reference>
<comment type="pathway">
    <text evidence="1 11">Purine metabolism; IMP biosynthesis via de novo pathway; 5-amino-1-(5-phospho-D-ribosyl)imidazole-4-carboxamide from 5-amino-1-(5-phospho-D-ribosyl)imidazole-4-carboxylate: step 1/2.</text>
</comment>
<evidence type="ECO:0000313" key="13">
    <source>
        <dbReference type="EMBL" id="CAA9500922.1"/>
    </source>
</evidence>
<dbReference type="InterPro" id="IPR001636">
    <property type="entry name" value="SAICAR_synth"/>
</dbReference>
<dbReference type="PROSITE" id="PS01057">
    <property type="entry name" value="SAICAR_SYNTHETASE_1"/>
    <property type="match status" value="1"/>
</dbReference>
<dbReference type="InterPro" id="IPR018236">
    <property type="entry name" value="SAICAR_synthetase_CS"/>
</dbReference>
<comment type="similarity">
    <text evidence="2 11">Belongs to the SAICAR synthetase family.</text>
</comment>
<dbReference type="PANTHER" id="PTHR43700:SF1">
    <property type="entry name" value="PHOSPHORIBOSYLAMINOIMIDAZOLE-SUCCINOCARBOXAMIDE SYNTHASE"/>
    <property type="match status" value="1"/>
</dbReference>
<proteinExistence type="inferred from homology"/>
<evidence type="ECO:0000256" key="10">
    <source>
        <dbReference type="ARBA" id="ARBA00048475"/>
    </source>
</evidence>
<dbReference type="InterPro" id="IPR028923">
    <property type="entry name" value="SAICAR_synt/ADE2_N"/>
</dbReference>
<evidence type="ECO:0000256" key="2">
    <source>
        <dbReference type="ARBA" id="ARBA00010190"/>
    </source>
</evidence>
<evidence type="ECO:0000259" key="12">
    <source>
        <dbReference type="Pfam" id="PF01259"/>
    </source>
</evidence>
<evidence type="ECO:0000256" key="3">
    <source>
        <dbReference type="ARBA" id="ARBA00012217"/>
    </source>
</evidence>